<dbReference type="Proteomes" id="UP000217005">
    <property type="component" value="Unassembled WGS sequence"/>
</dbReference>
<sequence>MIADTRGSAPSRSHAYEWYVVLICMLAYIFSFVDRQILALMIEPIKRDLQLSDTQFSLLHGLAFSLFYAVMGLPIAVLADRYSRPRIIAIGVAFWSIATAACGLSRSFAHMFLARIGVGVGEAALSPAAYSMMSDMFPRDKLGRAVGVYSIGAFVGGGLAFLIGGYVIDLLKTVESVAVPWGTMKPWQLTFFIVGLPGVLVALLILITVRDPVRRGLRVDASGQAARPGMGVTMRFLGRHRATFACHYLGFSFYAMILFCLLGWAPAYYMRNFGMTPTQVGYMLGVVVLVTNTAGVFCGGWLMDWLARRGRRDAPLRAGVIGACAMAVPAVAFTQVGNLYASVALLVPAMFFASFPMPTSTAAMQILPPNQLRAQISALFLLVSNLIGLGLGTTLVALLTDRVFRTPAAVGDSMAVLIACATLACIVLLGAGCGAYRRSLAREGHDDAAEAQAGGVGATAVQAPVPVPVPAPAPAPVVATPR</sequence>
<feature type="transmembrane region" description="Helical" evidence="6">
    <location>
        <begin position="339"/>
        <end position="357"/>
    </location>
</feature>
<dbReference type="OrthoDB" id="6057322at2"/>
<feature type="domain" description="Major facilitator superfamily (MFS) profile" evidence="7">
    <location>
        <begin position="20"/>
        <end position="439"/>
    </location>
</feature>
<comment type="subcellular location">
    <subcellularLocation>
        <location evidence="1">Membrane</location>
        <topology evidence="1">Multi-pass membrane protein</topology>
    </subcellularLocation>
</comment>
<dbReference type="InterPro" id="IPR020846">
    <property type="entry name" value="MFS_dom"/>
</dbReference>
<feature type="transmembrane region" description="Helical" evidence="6">
    <location>
        <begin position="86"/>
        <end position="106"/>
    </location>
</feature>
<keyword evidence="2" id="KW-0813">Transport</keyword>
<protein>
    <submittedName>
        <fullName evidence="8">MFS transporter</fullName>
    </submittedName>
</protein>
<dbReference type="SUPFAM" id="SSF103473">
    <property type="entry name" value="MFS general substrate transporter"/>
    <property type="match status" value="1"/>
</dbReference>
<comment type="caution">
    <text evidence="8">The sequence shown here is derived from an EMBL/GenBank/DDBJ whole genome shotgun (WGS) entry which is preliminary data.</text>
</comment>
<dbReference type="InterPro" id="IPR036259">
    <property type="entry name" value="MFS_trans_sf"/>
</dbReference>
<dbReference type="PANTHER" id="PTHR23505">
    <property type="entry name" value="SPINSTER"/>
    <property type="match status" value="1"/>
</dbReference>
<evidence type="ECO:0000256" key="1">
    <source>
        <dbReference type="ARBA" id="ARBA00004141"/>
    </source>
</evidence>
<keyword evidence="4 6" id="KW-1133">Transmembrane helix</keyword>
<evidence type="ECO:0000313" key="9">
    <source>
        <dbReference type="Proteomes" id="UP000217005"/>
    </source>
</evidence>
<feature type="transmembrane region" description="Helical" evidence="6">
    <location>
        <begin position="145"/>
        <end position="168"/>
    </location>
</feature>
<dbReference type="EMBL" id="NEVL01000001">
    <property type="protein sequence ID" value="OZI40471.1"/>
    <property type="molecule type" value="Genomic_DNA"/>
</dbReference>
<name>A0A261STQ3_9BORD</name>
<dbReference type="InterPro" id="IPR011701">
    <property type="entry name" value="MFS"/>
</dbReference>
<feature type="transmembrane region" description="Helical" evidence="6">
    <location>
        <begin position="281"/>
        <end position="302"/>
    </location>
</feature>
<evidence type="ECO:0000256" key="5">
    <source>
        <dbReference type="ARBA" id="ARBA00023136"/>
    </source>
</evidence>
<dbReference type="PROSITE" id="PS50850">
    <property type="entry name" value="MFS"/>
    <property type="match status" value="1"/>
</dbReference>
<dbReference type="AlphaFoldDB" id="A0A261STQ3"/>
<dbReference type="CDD" id="cd17328">
    <property type="entry name" value="MFS_spinster_like"/>
    <property type="match status" value="1"/>
</dbReference>
<accession>A0A261STQ3</accession>
<reference evidence="8 9" key="1">
    <citation type="submission" date="2017-05" db="EMBL/GenBank/DDBJ databases">
        <title>Complete and WGS of Bordetella genogroups.</title>
        <authorList>
            <person name="Spilker T."/>
            <person name="LiPuma J."/>
        </authorList>
    </citation>
    <scope>NUCLEOTIDE SEQUENCE [LARGE SCALE GENOMIC DNA]</scope>
    <source>
        <strain evidence="8 9">AU17610</strain>
    </source>
</reference>
<evidence type="ECO:0000259" key="7">
    <source>
        <dbReference type="PROSITE" id="PS50850"/>
    </source>
</evidence>
<feature type="transmembrane region" description="Helical" evidence="6">
    <location>
        <begin position="58"/>
        <end position="79"/>
    </location>
</feature>
<proteinExistence type="predicted"/>
<dbReference type="GO" id="GO:0016020">
    <property type="term" value="C:membrane"/>
    <property type="evidence" value="ECO:0007669"/>
    <property type="project" value="UniProtKB-SubCell"/>
</dbReference>
<dbReference type="GO" id="GO:0022857">
    <property type="term" value="F:transmembrane transporter activity"/>
    <property type="evidence" value="ECO:0007669"/>
    <property type="project" value="InterPro"/>
</dbReference>
<keyword evidence="3 6" id="KW-0812">Transmembrane</keyword>
<feature type="transmembrane region" description="Helical" evidence="6">
    <location>
        <begin position="314"/>
        <end position="333"/>
    </location>
</feature>
<dbReference type="RefSeq" id="WP_094824589.1">
    <property type="nucleotide sequence ID" value="NZ_NEVL01000001.1"/>
</dbReference>
<feature type="transmembrane region" description="Helical" evidence="6">
    <location>
        <begin position="414"/>
        <end position="436"/>
    </location>
</feature>
<organism evidence="8 9">
    <name type="scientific">Bordetella genomosp. 1</name>
    <dbReference type="NCBI Taxonomy" id="1395607"/>
    <lineage>
        <taxon>Bacteria</taxon>
        <taxon>Pseudomonadati</taxon>
        <taxon>Pseudomonadota</taxon>
        <taxon>Betaproteobacteria</taxon>
        <taxon>Burkholderiales</taxon>
        <taxon>Alcaligenaceae</taxon>
        <taxon>Bordetella</taxon>
    </lineage>
</organism>
<dbReference type="PANTHER" id="PTHR23505:SF79">
    <property type="entry name" value="PROTEIN SPINSTER"/>
    <property type="match status" value="1"/>
</dbReference>
<dbReference type="Gene3D" id="1.20.1250.20">
    <property type="entry name" value="MFS general substrate transporter like domains"/>
    <property type="match status" value="2"/>
</dbReference>
<evidence type="ECO:0000256" key="2">
    <source>
        <dbReference type="ARBA" id="ARBA00022448"/>
    </source>
</evidence>
<feature type="transmembrane region" description="Helical" evidence="6">
    <location>
        <begin position="244"/>
        <end position="269"/>
    </location>
</feature>
<gene>
    <name evidence="8" type="ORF">CEG14_01505</name>
</gene>
<evidence type="ECO:0000256" key="4">
    <source>
        <dbReference type="ARBA" id="ARBA00022989"/>
    </source>
</evidence>
<evidence type="ECO:0000256" key="3">
    <source>
        <dbReference type="ARBA" id="ARBA00022692"/>
    </source>
</evidence>
<dbReference type="InterPro" id="IPR044770">
    <property type="entry name" value="MFS_spinster-like"/>
</dbReference>
<keyword evidence="5 6" id="KW-0472">Membrane</keyword>
<feature type="transmembrane region" description="Helical" evidence="6">
    <location>
        <begin position="16"/>
        <end position="38"/>
    </location>
</feature>
<feature type="transmembrane region" description="Helical" evidence="6">
    <location>
        <begin position="378"/>
        <end position="399"/>
    </location>
</feature>
<evidence type="ECO:0000256" key="6">
    <source>
        <dbReference type="SAM" id="Phobius"/>
    </source>
</evidence>
<evidence type="ECO:0000313" key="8">
    <source>
        <dbReference type="EMBL" id="OZI40471.1"/>
    </source>
</evidence>
<feature type="transmembrane region" description="Helical" evidence="6">
    <location>
        <begin position="188"/>
        <end position="209"/>
    </location>
</feature>
<dbReference type="Pfam" id="PF07690">
    <property type="entry name" value="MFS_1"/>
    <property type="match status" value="1"/>
</dbReference>